<gene>
    <name evidence="3" type="ORF">Pmani_016559</name>
</gene>
<dbReference type="PANTHER" id="PTHR33309">
    <property type="entry name" value="KERATIN, ULTRA HIGH-SULFUR MATRIX PROTEIN-LIKE"/>
    <property type="match status" value="1"/>
</dbReference>
<dbReference type="PANTHER" id="PTHR33309:SF3">
    <property type="entry name" value="CCHC-TYPE DOMAIN-CONTAINING PROTEIN"/>
    <property type="match status" value="1"/>
</dbReference>
<accession>A0AAE1PP63</accession>
<name>A0AAE1PP63_9EUCA</name>
<proteinExistence type="predicted"/>
<dbReference type="Proteomes" id="UP001292094">
    <property type="component" value="Unassembled WGS sequence"/>
</dbReference>
<feature type="compositionally biased region" description="Basic and acidic residues" evidence="1">
    <location>
        <begin position="291"/>
        <end position="319"/>
    </location>
</feature>
<sequence>MKFVEFALENNGYKTLEDKEKVFEMKIMSSTRFFYIAREIEAKGIQDGECVNNFDGSSPAMETEGWMKLWKRSVEKCNFRYTTVISDGDSKAYSSAKRVGKALRDCVQEKSRKGEGVGGRRRGSLTQVTLGKIQDFYRYAIIPNLIDVEKMNKAIFAIIEHCCSTDDDPCHELCPEGVDSAQGEGKPILEALTNIFTKQYVKISRVTDLYHIMRKYSTDELLSRCTGRTQNANEGLNSVIWSKCSKTVLYQKERVHYLIAKAITEFNFGFVPSGKIRKNIGTGQDVKTHKLFERRQEKKEERKSKKRKSMEEEAKKVTKESTTYEAGAF</sequence>
<keyword evidence="4" id="KW-1185">Reference proteome</keyword>
<evidence type="ECO:0000256" key="1">
    <source>
        <dbReference type="SAM" id="MobiDB-lite"/>
    </source>
</evidence>
<feature type="domain" description="Mutator-like transposase" evidence="2">
    <location>
        <begin position="46"/>
        <end position="177"/>
    </location>
</feature>
<evidence type="ECO:0000259" key="2">
    <source>
        <dbReference type="Pfam" id="PF20700"/>
    </source>
</evidence>
<reference evidence="3" key="1">
    <citation type="submission" date="2023-11" db="EMBL/GenBank/DDBJ databases">
        <title>Genome assemblies of two species of porcelain crab, Petrolisthes cinctipes and Petrolisthes manimaculis (Anomura: Porcellanidae).</title>
        <authorList>
            <person name="Angst P."/>
        </authorList>
    </citation>
    <scope>NUCLEOTIDE SEQUENCE</scope>
    <source>
        <strain evidence="3">PB745_02</strain>
        <tissue evidence="3">Gill</tissue>
    </source>
</reference>
<evidence type="ECO:0000313" key="4">
    <source>
        <dbReference type="Proteomes" id="UP001292094"/>
    </source>
</evidence>
<feature type="region of interest" description="Disordered" evidence="1">
    <location>
        <begin position="291"/>
        <end position="329"/>
    </location>
</feature>
<dbReference type="EMBL" id="JAWZYT010001456">
    <property type="protein sequence ID" value="KAK4311968.1"/>
    <property type="molecule type" value="Genomic_DNA"/>
</dbReference>
<comment type="caution">
    <text evidence="3">The sequence shown here is derived from an EMBL/GenBank/DDBJ whole genome shotgun (WGS) entry which is preliminary data.</text>
</comment>
<dbReference type="AlphaFoldDB" id="A0AAE1PP63"/>
<protein>
    <recommendedName>
        <fullName evidence="2">Mutator-like transposase domain-containing protein</fullName>
    </recommendedName>
</protein>
<organism evidence="3 4">
    <name type="scientific">Petrolisthes manimaculis</name>
    <dbReference type="NCBI Taxonomy" id="1843537"/>
    <lineage>
        <taxon>Eukaryota</taxon>
        <taxon>Metazoa</taxon>
        <taxon>Ecdysozoa</taxon>
        <taxon>Arthropoda</taxon>
        <taxon>Crustacea</taxon>
        <taxon>Multicrustacea</taxon>
        <taxon>Malacostraca</taxon>
        <taxon>Eumalacostraca</taxon>
        <taxon>Eucarida</taxon>
        <taxon>Decapoda</taxon>
        <taxon>Pleocyemata</taxon>
        <taxon>Anomura</taxon>
        <taxon>Galatheoidea</taxon>
        <taxon>Porcellanidae</taxon>
        <taxon>Petrolisthes</taxon>
    </lineage>
</organism>
<dbReference type="InterPro" id="IPR049012">
    <property type="entry name" value="Mutator_transp_dom"/>
</dbReference>
<dbReference type="Pfam" id="PF20700">
    <property type="entry name" value="Mutator"/>
    <property type="match status" value="1"/>
</dbReference>
<evidence type="ECO:0000313" key="3">
    <source>
        <dbReference type="EMBL" id="KAK4311968.1"/>
    </source>
</evidence>
<feature type="compositionally biased region" description="Polar residues" evidence="1">
    <location>
        <begin position="320"/>
        <end position="329"/>
    </location>
</feature>